<organism evidence="2 3">
    <name type="scientific">Cardiocondyla obscurior</name>
    <dbReference type="NCBI Taxonomy" id="286306"/>
    <lineage>
        <taxon>Eukaryota</taxon>
        <taxon>Metazoa</taxon>
        <taxon>Ecdysozoa</taxon>
        <taxon>Arthropoda</taxon>
        <taxon>Hexapoda</taxon>
        <taxon>Insecta</taxon>
        <taxon>Pterygota</taxon>
        <taxon>Neoptera</taxon>
        <taxon>Endopterygota</taxon>
        <taxon>Hymenoptera</taxon>
        <taxon>Apocrita</taxon>
        <taxon>Aculeata</taxon>
        <taxon>Formicoidea</taxon>
        <taxon>Formicidae</taxon>
        <taxon>Myrmicinae</taxon>
        <taxon>Cardiocondyla</taxon>
    </lineage>
</organism>
<reference evidence="2 3" key="1">
    <citation type="submission" date="2023-03" db="EMBL/GenBank/DDBJ databases">
        <title>High recombination rates correlate with genetic variation in Cardiocondyla obscurior ants.</title>
        <authorList>
            <person name="Errbii M."/>
        </authorList>
    </citation>
    <scope>NUCLEOTIDE SEQUENCE [LARGE SCALE GENOMIC DNA]</scope>
    <source>
        <strain evidence="2">Alpha-2009</strain>
        <tissue evidence="2">Whole body</tissue>
    </source>
</reference>
<name>A0AAW2EMA9_9HYME</name>
<dbReference type="Proteomes" id="UP001430953">
    <property type="component" value="Unassembled WGS sequence"/>
</dbReference>
<evidence type="ECO:0000313" key="2">
    <source>
        <dbReference type="EMBL" id="KAL0104282.1"/>
    </source>
</evidence>
<dbReference type="EMBL" id="JADYXP020000020">
    <property type="protein sequence ID" value="KAL0104282.1"/>
    <property type="molecule type" value="Genomic_DNA"/>
</dbReference>
<evidence type="ECO:0000256" key="1">
    <source>
        <dbReference type="SAM" id="MobiDB-lite"/>
    </source>
</evidence>
<comment type="caution">
    <text evidence="2">The sequence shown here is derived from an EMBL/GenBank/DDBJ whole genome shotgun (WGS) entry which is preliminary data.</text>
</comment>
<sequence>MVSRYKKTTERIFVRRPDRSSLDPARINAISELICRRERPRRDPSEQKPSPRHPLNTASAEMTFPGRRRRDSDARRRWIQCSAEQEKARGKG</sequence>
<proteinExistence type="predicted"/>
<feature type="region of interest" description="Disordered" evidence="1">
    <location>
        <begin position="34"/>
        <end position="92"/>
    </location>
</feature>
<evidence type="ECO:0000313" key="3">
    <source>
        <dbReference type="Proteomes" id="UP001430953"/>
    </source>
</evidence>
<dbReference type="AlphaFoldDB" id="A0AAW2EMA9"/>
<keyword evidence="3" id="KW-1185">Reference proteome</keyword>
<feature type="compositionally biased region" description="Basic and acidic residues" evidence="1">
    <location>
        <begin position="34"/>
        <end position="46"/>
    </location>
</feature>
<protein>
    <submittedName>
        <fullName evidence="2">Uncharacterized protein</fullName>
    </submittedName>
</protein>
<accession>A0AAW2EMA9</accession>
<gene>
    <name evidence="2" type="ORF">PUN28_017185</name>
</gene>